<protein>
    <submittedName>
        <fullName evidence="1">Uncharacterized protein</fullName>
    </submittedName>
</protein>
<dbReference type="EMBL" id="BARW01042687">
    <property type="protein sequence ID" value="GAJ16333.1"/>
    <property type="molecule type" value="Genomic_DNA"/>
</dbReference>
<sequence length="47" mass="5685">MELRVNNEVDAIKTPTGYMPLYQDLKQLFKQVLNKDYKKDDYIQQFT</sequence>
<accession>X1UFQ4</accession>
<evidence type="ECO:0000313" key="1">
    <source>
        <dbReference type="EMBL" id="GAJ16333.1"/>
    </source>
</evidence>
<reference evidence="1" key="1">
    <citation type="journal article" date="2014" name="Front. Microbiol.">
        <title>High frequency of phylogenetically diverse reductive dehalogenase-homologous genes in deep subseafloor sedimentary metagenomes.</title>
        <authorList>
            <person name="Kawai M."/>
            <person name="Futagami T."/>
            <person name="Toyoda A."/>
            <person name="Takaki Y."/>
            <person name="Nishi S."/>
            <person name="Hori S."/>
            <person name="Arai W."/>
            <person name="Tsubouchi T."/>
            <person name="Morono Y."/>
            <person name="Uchiyama I."/>
            <person name="Ito T."/>
            <person name="Fujiyama A."/>
            <person name="Inagaki F."/>
            <person name="Takami H."/>
        </authorList>
    </citation>
    <scope>NUCLEOTIDE SEQUENCE</scope>
    <source>
        <strain evidence="1">Expedition CK06-06</strain>
    </source>
</reference>
<comment type="caution">
    <text evidence="1">The sequence shown here is derived from an EMBL/GenBank/DDBJ whole genome shotgun (WGS) entry which is preliminary data.</text>
</comment>
<feature type="non-terminal residue" evidence="1">
    <location>
        <position position="47"/>
    </location>
</feature>
<organism evidence="1">
    <name type="scientific">marine sediment metagenome</name>
    <dbReference type="NCBI Taxonomy" id="412755"/>
    <lineage>
        <taxon>unclassified sequences</taxon>
        <taxon>metagenomes</taxon>
        <taxon>ecological metagenomes</taxon>
    </lineage>
</organism>
<proteinExistence type="predicted"/>
<name>X1UFQ4_9ZZZZ</name>
<gene>
    <name evidence="1" type="ORF">S12H4_63089</name>
</gene>
<dbReference type="AlphaFoldDB" id="X1UFQ4"/>